<evidence type="ECO:0000256" key="1">
    <source>
        <dbReference type="SAM" id="SignalP"/>
    </source>
</evidence>
<dbReference type="AlphaFoldDB" id="A0A1M5EJG9"/>
<reference evidence="3 4" key="1">
    <citation type="submission" date="2016-11" db="EMBL/GenBank/DDBJ databases">
        <authorList>
            <person name="Jaros S."/>
            <person name="Januszkiewicz K."/>
            <person name="Wedrychowicz H."/>
        </authorList>
    </citation>
    <scope>NUCLEOTIDE SEQUENCE [LARGE SCALE GENOMIC DNA]</scope>
    <source>
        <strain evidence="3 4">DSM 18119</strain>
    </source>
</reference>
<feature type="chain" id="PRO_5012635289" evidence="1">
    <location>
        <begin position="21"/>
        <end position="223"/>
    </location>
</feature>
<dbReference type="Pfam" id="PF06057">
    <property type="entry name" value="VirJ"/>
    <property type="match status" value="1"/>
</dbReference>
<dbReference type="SUPFAM" id="SSF53474">
    <property type="entry name" value="alpha/beta-Hydrolases"/>
    <property type="match status" value="1"/>
</dbReference>
<gene>
    <name evidence="3" type="ORF">SAMN02745131_03554</name>
</gene>
<dbReference type="Gene3D" id="3.40.50.1820">
    <property type="entry name" value="alpha/beta hydrolase"/>
    <property type="match status" value="1"/>
</dbReference>
<evidence type="ECO:0000259" key="2">
    <source>
        <dbReference type="Pfam" id="PF06057"/>
    </source>
</evidence>
<name>A0A1M5EJG9_9BACT</name>
<feature type="domain" description="Bacterial virulence" evidence="2">
    <location>
        <begin position="38"/>
        <end position="222"/>
    </location>
</feature>
<dbReference type="ESTHER" id="9bact-a0a1m5ejg9">
    <property type="family name" value="VirJ"/>
</dbReference>
<proteinExistence type="predicted"/>
<keyword evidence="1" id="KW-0732">Signal</keyword>
<feature type="signal peptide" evidence="1">
    <location>
        <begin position="1"/>
        <end position="20"/>
    </location>
</feature>
<accession>A0A1M5EJG9</accession>
<dbReference type="InterPro" id="IPR029058">
    <property type="entry name" value="AB_hydrolase_fold"/>
</dbReference>
<dbReference type="STRING" id="1121884.SAMN02745131_03554"/>
<sequence length="223" mass="24596">MKKIVSFFIIISSLAGRLFAQQEPLPVKQWTASGEKPFVFFISGDGGVRHFFADLCKDIHQAGYTVAALDANGFFWNKKSPQQAAELIAAYLEGQLSQRPNVKLVLAGYSFGADAVPFIVNALPLALRQKLLTVLLLSPSASTDLEIHVADMFIEGRKRSMDVPQAINHMGETKTVTIMGSEERQFPVASITLKNYTNEVIPGGHHFDGHPDLVARTMLQFLH</sequence>
<dbReference type="OrthoDB" id="641022at2"/>
<protein>
    <submittedName>
        <fullName evidence="3">Virulence protein (VirJ)</fullName>
    </submittedName>
</protein>
<keyword evidence="4" id="KW-1185">Reference proteome</keyword>
<organism evidence="3 4">
    <name type="scientific">Flavisolibacter ginsengisoli DSM 18119</name>
    <dbReference type="NCBI Taxonomy" id="1121884"/>
    <lineage>
        <taxon>Bacteria</taxon>
        <taxon>Pseudomonadati</taxon>
        <taxon>Bacteroidota</taxon>
        <taxon>Chitinophagia</taxon>
        <taxon>Chitinophagales</taxon>
        <taxon>Chitinophagaceae</taxon>
        <taxon>Flavisolibacter</taxon>
    </lineage>
</organism>
<evidence type="ECO:0000313" key="4">
    <source>
        <dbReference type="Proteomes" id="UP000184048"/>
    </source>
</evidence>
<dbReference type="EMBL" id="FQUU01000018">
    <property type="protein sequence ID" value="SHF79408.1"/>
    <property type="molecule type" value="Genomic_DNA"/>
</dbReference>
<evidence type="ECO:0000313" key="3">
    <source>
        <dbReference type="EMBL" id="SHF79408.1"/>
    </source>
</evidence>
<dbReference type="Proteomes" id="UP000184048">
    <property type="component" value="Unassembled WGS sequence"/>
</dbReference>
<dbReference type="InterPro" id="IPR010333">
    <property type="entry name" value="VirJ"/>
</dbReference>
<dbReference type="RefSeq" id="WP_072836677.1">
    <property type="nucleotide sequence ID" value="NZ_FQUU01000018.1"/>
</dbReference>